<dbReference type="Proteomes" id="UP000245577">
    <property type="component" value="Unassembled WGS sequence"/>
</dbReference>
<dbReference type="EMBL" id="MZGU01000004">
    <property type="protein sequence ID" value="PWB86347.1"/>
    <property type="molecule type" value="Genomic_DNA"/>
</dbReference>
<sequence length="77" mass="8872">MTMFKYFSHQLPGRIFNDKYLVLGLARYVGAYIIITSMIFGYFLIFMPFSFDMILLSFILAIPAIIGVLLNMDVGNY</sequence>
<keyword evidence="1" id="KW-0472">Membrane</keyword>
<keyword evidence="1" id="KW-0812">Transmembrane</keyword>
<name>A0A2U1S8A2_9EURY</name>
<dbReference type="RefSeq" id="WP_116669971.1">
    <property type="nucleotide sequence ID" value="NZ_CAMLVV010000003.1"/>
</dbReference>
<keyword evidence="3" id="KW-1185">Reference proteome</keyword>
<feature type="transmembrane region" description="Helical" evidence="1">
    <location>
        <begin position="53"/>
        <end position="72"/>
    </location>
</feature>
<dbReference type="AlphaFoldDB" id="A0A2U1S8A2"/>
<accession>A0A2U1S8A2</accession>
<gene>
    <name evidence="2" type="ORF">MBBWO_12020</name>
</gene>
<proteinExistence type="predicted"/>
<protein>
    <submittedName>
        <fullName evidence="2">Uncharacterized protein</fullName>
    </submittedName>
</protein>
<comment type="caution">
    <text evidence="2">The sequence shown here is derived from an EMBL/GenBank/DDBJ whole genome shotgun (WGS) entry which is preliminary data.</text>
</comment>
<evidence type="ECO:0000313" key="2">
    <source>
        <dbReference type="EMBL" id="PWB86347.1"/>
    </source>
</evidence>
<organism evidence="2 3">
    <name type="scientific">Methanobrevibacter woesei</name>
    <dbReference type="NCBI Taxonomy" id="190976"/>
    <lineage>
        <taxon>Archaea</taxon>
        <taxon>Methanobacteriati</taxon>
        <taxon>Methanobacteriota</taxon>
        <taxon>Methanomada group</taxon>
        <taxon>Methanobacteria</taxon>
        <taxon>Methanobacteriales</taxon>
        <taxon>Methanobacteriaceae</taxon>
        <taxon>Methanobrevibacter</taxon>
    </lineage>
</organism>
<evidence type="ECO:0000313" key="3">
    <source>
        <dbReference type="Proteomes" id="UP000245577"/>
    </source>
</evidence>
<reference evidence="2 3" key="1">
    <citation type="submission" date="2017-03" db="EMBL/GenBank/DDBJ databases">
        <title>Genome sequence of Methanobrevibacter wosei.</title>
        <authorList>
            <person name="Poehlein A."/>
            <person name="Seedorf H."/>
            <person name="Daniel R."/>
        </authorList>
    </citation>
    <scope>NUCLEOTIDE SEQUENCE [LARGE SCALE GENOMIC DNA]</scope>
    <source>
        <strain evidence="2 3">DSM 11979</strain>
    </source>
</reference>
<dbReference type="OrthoDB" id="65798at2157"/>
<keyword evidence="1" id="KW-1133">Transmembrane helix</keyword>
<evidence type="ECO:0000256" key="1">
    <source>
        <dbReference type="SAM" id="Phobius"/>
    </source>
</evidence>
<feature type="transmembrane region" description="Helical" evidence="1">
    <location>
        <begin position="20"/>
        <end position="47"/>
    </location>
</feature>